<dbReference type="Gene3D" id="3.30.160.60">
    <property type="entry name" value="Classic Zinc Finger"/>
    <property type="match status" value="5"/>
</dbReference>
<evidence type="ECO:0000256" key="2">
    <source>
        <dbReference type="ARBA" id="ARBA00004123"/>
    </source>
</evidence>
<dbReference type="GO" id="GO:0035282">
    <property type="term" value="P:segmentation"/>
    <property type="evidence" value="ECO:0007669"/>
    <property type="project" value="UniProtKB-KW"/>
</dbReference>
<dbReference type="PROSITE" id="PS51915">
    <property type="entry name" value="ZAD"/>
    <property type="match status" value="1"/>
</dbReference>
<dbReference type="PROSITE" id="PS50157">
    <property type="entry name" value="ZINC_FINGER_C2H2_2"/>
    <property type="match status" value="5"/>
</dbReference>
<feature type="domain" description="C2H2-type" evidence="17">
    <location>
        <begin position="197"/>
        <end position="224"/>
    </location>
</feature>
<evidence type="ECO:0000256" key="5">
    <source>
        <dbReference type="ARBA" id="ARBA00022492"/>
    </source>
</evidence>
<evidence type="ECO:0000256" key="7">
    <source>
        <dbReference type="ARBA" id="ARBA00022737"/>
    </source>
</evidence>
<evidence type="ECO:0000256" key="10">
    <source>
        <dbReference type="ARBA" id="ARBA00023015"/>
    </source>
</evidence>
<dbReference type="PANTHER" id="PTHR24388">
    <property type="entry name" value="ZINC FINGER PROTEIN"/>
    <property type="match status" value="1"/>
</dbReference>
<dbReference type="GO" id="GO:0000978">
    <property type="term" value="F:RNA polymerase II cis-regulatory region sequence-specific DNA binding"/>
    <property type="evidence" value="ECO:0007669"/>
    <property type="project" value="TreeGrafter"/>
</dbReference>
<reference evidence="20" key="1">
    <citation type="submission" date="2023-01" db="EMBL/GenBank/DDBJ databases">
        <title>Key to firefly adult light organ development and bioluminescence: homeobox transcription factors regulate luciferase expression and transportation to peroxisome.</title>
        <authorList>
            <person name="Fu X."/>
        </authorList>
    </citation>
    <scope>NUCLEOTIDE SEQUENCE [LARGE SCALE GENOMIC DNA]</scope>
</reference>
<evidence type="ECO:0000256" key="9">
    <source>
        <dbReference type="ARBA" id="ARBA00022833"/>
    </source>
</evidence>
<dbReference type="InterPro" id="IPR012934">
    <property type="entry name" value="Znf_AD"/>
</dbReference>
<dbReference type="GO" id="GO:0005634">
    <property type="term" value="C:nucleus"/>
    <property type="evidence" value="ECO:0007669"/>
    <property type="project" value="UniProtKB-SubCell"/>
</dbReference>
<dbReference type="GO" id="GO:0008270">
    <property type="term" value="F:zinc ion binding"/>
    <property type="evidence" value="ECO:0007669"/>
    <property type="project" value="UniProtKB-UniRule"/>
</dbReference>
<evidence type="ECO:0000256" key="6">
    <source>
        <dbReference type="ARBA" id="ARBA00022723"/>
    </source>
</evidence>
<keyword evidence="7" id="KW-0677">Repeat</keyword>
<comment type="function">
    <text evidence="1">Gap class segmentation protein that controls development of head structures.</text>
</comment>
<comment type="similarity">
    <text evidence="3">Belongs to the hunchback C2H2-type zinc-finger protein family.</text>
</comment>
<evidence type="ECO:0000256" key="15">
    <source>
        <dbReference type="PROSITE-ProRule" id="PRU00042"/>
    </source>
</evidence>
<proteinExistence type="inferred from homology"/>
<feature type="binding site" evidence="16">
    <location>
        <position position="13"/>
    </location>
    <ligand>
        <name>Zn(2+)</name>
        <dbReference type="ChEBI" id="CHEBI:29105"/>
    </ligand>
</feature>
<dbReference type="SUPFAM" id="SSF57667">
    <property type="entry name" value="beta-beta-alpha zinc fingers"/>
    <property type="match status" value="3"/>
</dbReference>
<comment type="similarity">
    <text evidence="14">Belongs to the snail C2H2-type zinc-finger protein family.</text>
</comment>
<feature type="binding site" evidence="16">
    <location>
        <position position="16"/>
    </location>
    <ligand>
        <name>Zn(2+)</name>
        <dbReference type="ChEBI" id="CHEBI:29105"/>
    </ligand>
</feature>
<sequence>MFEHMGEKSTNICRICLLEIVETEQHYFLNNDNKLMLQFKLLKLLPKIDLNITTNPIACNKCMITIEEIYEFKQLCIQTETTIRNSRQQGAIKEELHDDNIKVELSNLQMVSDKYLEINKEVPVCIEESSETEMYYCYNCNFNTNKKTILIKHLVLENVKLQHNSGKPFKCNICDHACNTKSALKIHIRKHTSEKPFKCNICDYCSTTKWSLKRHMCKHTGEKPVKCNICDYGCTTKATLKVHLRKHTGEKRFKCNICDHCSTTKWDLKLHKRKHTGEKPFKCNICDYRCNQSVNLKRHMHKHTWKTI</sequence>
<dbReference type="FunFam" id="3.30.160.60:FF:000448">
    <property type="entry name" value="RE1-silencing transcription factor A"/>
    <property type="match status" value="1"/>
</dbReference>
<keyword evidence="5" id="KW-0302">Gap protein</keyword>
<comment type="subcellular location">
    <subcellularLocation>
        <location evidence="2">Nucleus</location>
    </subcellularLocation>
</comment>
<feature type="binding site" evidence="16">
    <location>
        <position position="62"/>
    </location>
    <ligand>
        <name>Zn(2+)</name>
        <dbReference type="ChEBI" id="CHEBI:29105"/>
    </ligand>
</feature>
<evidence type="ECO:0000313" key="19">
    <source>
        <dbReference type="EMBL" id="KAK4874665.1"/>
    </source>
</evidence>
<dbReference type="PANTHER" id="PTHR24388:SF46">
    <property type="entry name" value="CCCTC-BINDING FACTOR"/>
    <property type="match status" value="1"/>
</dbReference>
<gene>
    <name evidence="19" type="ORF">RN001_014025</name>
</gene>
<evidence type="ECO:0000259" key="18">
    <source>
        <dbReference type="PROSITE" id="PS51915"/>
    </source>
</evidence>
<feature type="domain" description="C2H2-type" evidence="17">
    <location>
        <begin position="281"/>
        <end position="308"/>
    </location>
</feature>
<evidence type="ECO:0000256" key="8">
    <source>
        <dbReference type="ARBA" id="ARBA00022771"/>
    </source>
</evidence>
<feature type="binding site" evidence="16">
    <location>
        <position position="59"/>
    </location>
    <ligand>
        <name>Zn(2+)</name>
        <dbReference type="ChEBI" id="CHEBI:29105"/>
    </ligand>
</feature>
<dbReference type="InterPro" id="IPR050527">
    <property type="entry name" value="Snail/Krueppel_Znf"/>
</dbReference>
<dbReference type="EMBL" id="JARPUR010000006">
    <property type="protein sequence ID" value="KAK4874665.1"/>
    <property type="molecule type" value="Genomic_DNA"/>
</dbReference>
<evidence type="ECO:0000313" key="20">
    <source>
        <dbReference type="Proteomes" id="UP001353858"/>
    </source>
</evidence>
<keyword evidence="13" id="KW-0539">Nucleus</keyword>
<dbReference type="FunFam" id="3.30.160.60:FF:000130">
    <property type="entry name" value="Spalt-like transcription factor 4"/>
    <property type="match status" value="1"/>
</dbReference>
<dbReference type="PROSITE" id="PS00028">
    <property type="entry name" value="ZINC_FINGER_C2H2_1"/>
    <property type="match status" value="3"/>
</dbReference>
<evidence type="ECO:0000256" key="1">
    <source>
        <dbReference type="ARBA" id="ARBA00003983"/>
    </source>
</evidence>
<feature type="domain" description="C2H2-type" evidence="17">
    <location>
        <begin position="253"/>
        <end position="280"/>
    </location>
</feature>
<protein>
    <recommendedName>
        <fullName evidence="4">Protein hunchback</fullName>
    </recommendedName>
</protein>
<dbReference type="Proteomes" id="UP001353858">
    <property type="component" value="Unassembled WGS sequence"/>
</dbReference>
<comment type="caution">
    <text evidence="19">The sequence shown here is derived from an EMBL/GenBank/DDBJ whole genome shotgun (WGS) entry which is preliminary data.</text>
</comment>
<keyword evidence="11" id="KW-0238">DNA-binding</keyword>
<accession>A0AAN7SNY3</accession>
<dbReference type="FunFam" id="3.30.160.60:FF:000614">
    <property type="entry name" value="Zinc finger protein 142"/>
    <property type="match status" value="1"/>
</dbReference>
<dbReference type="Pfam" id="PF00096">
    <property type="entry name" value="zf-C2H2"/>
    <property type="match status" value="4"/>
</dbReference>
<dbReference type="GO" id="GO:0000981">
    <property type="term" value="F:DNA-binding transcription factor activity, RNA polymerase II-specific"/>
    <property type="evidence" value="ECO:0007669"/>
    <property type="project" value="TreeGrafter"/>
</dbReference>
<dbReference type="InterPro" id="IPR013087">
    <property type="entry name" value="Znf_C2H2_type"/>
</dbReference>
<feature type="domain" description="C2H2-type" evidence="17">
    <location>
        <begin position="225"/>
        <end position="252"/>
    </location>
</feature>
<evidence type="ECO:0000256" key="16">
    <source>
        <dbReference type="PROSITE-ProRule" id="PRU01263"/>
    </source>
</evidence>
<keyword evidence="6 16" id="KW-0479">Metal-binding</keyword>
<feature type="domain" description="ZAD" evidence="18">
    <location>
        <begin position="11"/>
        <end position="86"/>
    </location>
</feature>
<keyword evidence="10" id="KW-0805">Transcription regulation</keyword>
<organism evidence="19 20">
    <name type="scientific">Aquatica leii</name>
    <dbReference type="NCBI Taxonomy" id="1421715"/>
    <lineage>
        <taxon>Eukaryota</taxon>
        <taxon>Metazoa</taxon>
        <taxon>Ecdysozoa</taxon>
        <taxon>Arthropoda</taxon>
        <taxon>Hexapoda</taxon>
        <taxon>Insecta</taxon>
        <taxon>Pterygota</taxon>
        <taxon>Neoptera</taxon>
        <taxon>Endopterygota</taxon>
        <taxon>Coleoptera</taxon>
        <taxon>Polyphaga</taxon>
        <taxon>Elateriformia</taxon>
        <taxon>Elateroidea</taxon>
        <taxon>Lampyridae</taxon>
        <taxon>Luciolinae</taxon>
        <taxon>Aquatica</taxon>
    </lineage>
</organism>
<name>A0AAN7SNY3_9COLE</name>
<dbReference type="AlphaFoldDB" id="A0AAN7SNY3"/>
<evidence type="ECO:0000256" key="3">
    <source>
        <dbReference type="ARBA" id="ARBA00007746"/>
    </source>
</evidence>
<evidence type="ECO:0000256" key="14">
    <source>
        <dbReference type="ARBA" id="ARBA00037948"/>
    </source>
</evidence>
<dbReference type="SMART" id="SM00868">
    <property type="entry name" value="zf-AD"/>
    <property type="match status" value="1"/>
</dbReference>
<evidence type="ECO:0000256" key="4">
    <source>
        <dbReference type="ARBA" id="ARBA00013638"/>
    </source>
</evidence>
<feature type="domain" description="C2H2-type" evidence="17">
    <location>
        <begin position="169"/>
        <end position="196"/>
    </location>
</feature>
<evidence type="ECO:0000256" key="12">
    <source>
        <dbReference type="ARBA" id="ARBA00023163"/>
    </source>
</evidence>
<dbReference type="FunFam" id="3.30.160.60:FF:000123">
    <property type="entry name" value="transcriptional repressor CTCF isoform X1"/>
    <property type="match status" value="1"/>
</dbReference>
<evidence type="ECO:0000256" key="13">
    <source>
        <dbReference type="ARBA" id="ARBA00023242"/>
    </source>
</evidence>
<keyword evidence="9 16" id="KW-0862">Zinc</keyword>
<evidence type="ECO:0000256" key="11">
    <source>
        <dbReference type="ARBA" id="ARBA00023125"/>
    </source>
</evidence>
<keyword evidence="20" id="KW-1185">Reference proteome</keyword>
<keyword evidence="5" id="KW-0217">Developmental protein</keyword>
<dbReference type="FunFam" id="3.30.160.60:FF:000446">
    <property type="entry name" value="Zinc finger protein"/>
    <property type="match status" value="1"/>
</dbReference>
<keyword evidence="8 15" id="KW-0863">Zinc-finger</keyword>
<keyword evidence="12" id="KW-0804">Transcription</keyword>
<evidence type="ECO:0000259" key="17">
    <source>
        <dbReference type="PROSITE" id="PS50157"/>
    </source>
</evidence>
<dbReference type="InterPro" id="IPR036236">
    <property type="entry name" value="Znf_C2H2_sf"/>
</dbReference>
<dbReference type="SMART" id="SM00355">
    <property type="entry name" value="ZnF_C2H2"/>
    <property type="match status" value="5"/>
</dbReference>